<dbReference type="AlphaFoldDB" id="A0A6M0CGT9"/>
<name>A0A6M0CGT9_9FLAO</name>
<evidence type="ECO:0000313" key="3">
    <source>
        <dbReference type="EMBL" id="NER17138.1"/>
    </source>
</evidence>
<dbReference type="InterPro" id="IPR050789">
    <property type="entry name" value="Diverse_Enzym_Activities"/>
</dbReference>
<dbReference type="PANTHER" id="PTHR43283">
    <property type="entry name" value="BETA-LACTAMASE-RELATED"/>
    <property type="match status" value="1"/>
</dbReference>
<evidence type="ECO:0000259" key="2">
    <source>
        <dbReference type="Pfam" id="PF00144"/>
    </source>
</evidence>
<dbReference type="Pfam" id="PF00144">
    <property type="entry name" value="Beta-lactamase"/>
    <property type="match status" value="1"/>
</dbReference>
<keyword evidence="4" id="KW-1185">Reference proteome</keyword>
<dbReference type="SUPFAM" id="SSF56601">
    <property type="entry name" value="beta-lactamase/transpeptidase-like"/>
    <property type="match status" value="1"/>
</dbReference>
<gene>
    <name evidence="3" type="ORF">GWK10_07945</name>
</gene>
<reference evidence="3 4" key="1">
    <citation type="submission" date="2020-01" db="EMBL/GenBank/DDBJ databases">
        <title>Spongiivirga citrea KCTC 32990T.</title>
        <authorList>
            <person name="Wang G."/>
        </authorList>
    </citation>
    <scope>NUCLEOTIDE SEQUENCE [LARGE SCALE GENOMIC DNA]</scope>
    <source>
        <strain evidence="3 4">KCTC 32990</strain>
    </source>
</reference>
<dbReference type="InterPro" id="IPR012338">
    <property type="entry name" value="Beta-lactam/transpept-like"/>
</dbReference>
<comment type="caution">
    <text evidence="3">The sequence shown here is derived from an EMBL/GenBank/DDBJ whole genome shotgun (WGS) entry which is preliminary data.</text>
</comment>
<evidence type="ECO:0000313" key="4">
    <source>
        <dbReference type="Proteomes" id="UP000474296"/>
    </source>
</evidence>
<accession>A0A6M0CGT9</accession>
<dbReference type="EMBL" id="JAABOQ010000003">
    <property type="protein sequence ID" value="NER17138.1"/>
    <property type="molecule type" value="Genomic_DNA"/>
</dbReference>
<keyword evidence="3" id="KW-0378">Hydrolase</keyword>
<organism evidence="3 4">
    <name type="scientific">Spongiivirga citrea</name>
    <dbReference type="NCBI Taxonomy" id="1481457"/>
    <lineage>
        <taxon>Bacteria</taxon>
        <taxon>Pseudomonadati</taxon>
        <taxon>Bacteroidota</taxon>
        <taxon>Flavobacteriia</taxon>
        <taxon>Flavobacteriales</taxon>
        <taxon>Flavobacteriaceae</taxon>
        <taxon>Spongiivirga</taxon>
    </lineage>
</organism>
<evidence type="ECO:0000256" key="1">
    <source>
        <dbReference type="SAM" id="SignalP"/>
    </source>
</evidence>
<dbReference type="GO" id="GO:0016787">
    <property type="term" value="F:hydrolase activity"/>
    <property type="evidence" value="ECO:0007669"/>
    <property type="project" value="UniProtKB-KW"/>
</dbReference>
<dbReference type="InterPro" id="IPR001466">
    <property type="entry name" value="Beta-lactam-related"/>
</dbReference>
<feature type="domain" description="Beta-lactamase-related" evidence="2">
    <location>
        <begin position="63"/>
        <end position="358"/>
    </location>
</feature>
<proteinExistence type="predicted"/>
<dbReference type="RefSeq" id="WP_164031324.1">
    <property type="nucleotide sequence ID" value="NZ_JAABOQ010000003.1"/>
</dbReference>
<keyword evidence="1" id="KW-0732">Signal</keyword>
<feature type="chain" id="PRO_5026916417" evidence="1">
    <location>
        <begin position="22"/>
        <end position="386"/>
    </location>
</feature>
<feature type="signal peptide" evidence="1">
    <location>
        <begin position="1"/>
        <end position="21"/>
    </location>
</feature>
<sequence length="386" mass="43091">MKYRLLCIVLCVICVSCNSTKKPVNYDANPSVNFNRILQEEIGVDAESSVGLSLTVISPDLDIDFTGAAGFDSLKKDNLLNAEQPFRIASLTKVFVAAAIMRLKENNQLSLKDPISKYISQQHITIMKKGGYNPDQITIRHCLTHSSGLYDYAEGGPEYIETASQDSSKRWTRTEQLQFAMDNGKPHAAPGVEEHYSDTGYILLGETIETLTKTGLAEGLRSLLKFEELGMSSTWLESLEPRPENLLPSVKRYMGTLDTTNWDNSIDLYGGGGLASTTRDLSIFLQALFNGKIFEKEDTLPIMLLQKEYDANGKELPNQRLGFGSIKGKDSGIEVFLHSGFWGTLFLHFPAYNCSIAINDTNDGDNMITQRVIDYVQWLAERKQQK</sequence>
<dbReference type="Proteomes" id="UP000474296">
    <property type="component" value="Unassembled WGS sequence"/>
</dbReference>
<protein>
    <submittedName>
        <fullName evidence="3">Serine hydrolase</fullName>
    </submittedName>
</protein>
<dbReference type="Gene3D" id="3.40.710.10">
    <property type="entry name" value="DD-peptidase/beta-lactamase superfamily"/>
    <property type="match status" value="1"/>
</dbReference>